<comment type="caution">
    <text evidence="1">The sequence shown here is derived from an EMBL/GenBank/DDBJ whole genome shotgun (WGS) entry which is preliminary data.</text>
</comment>
<organism evidence="1">
    <name type="scientific">marine sediment metagenome</name>
    <dbReference type="NCBI Taxonomy" id="412755"/>
    <lineage>
        <taxon>unclassified sequences</taxon>
        <taxon>metagenomes</taxon>
        <taxon>ecological metagenomes</taxon>
    </lineage>
</organism>
<accession>X1M7Z5</accession>
<name>X1M7Z5_9ZZZZ</name>
<sequence length="130" mass="15663">SKFSDFSEIVELERDNAPDRVLAMRDTRFESYVFRTSYTMSNKLDFRLFAQYTDFHSDRYEPLMPGPWDIESPLDTRSTLGLHFVTRFEYRPGSYFFLVYRESRYDDDNGGFKRPDRQIIGKFTYWLKKG</sequence>
<feature type="non-terminal residue" evidence="1">
    <location>
        <position position="1"/>
    </location>
</feature>
<dbReference type="EMBL" id="BARV01007900">
    <property type="protein sequence ID" value="GAI14206.1"/>
    <property type="molecule type" value="Genomic_DNA"/>
</dbReference>
<proteinExistence type="predicted"/>
<reference evidence="1" key="1">
    <citation type="journal article" date="2014" name="Front. Microbiol.">
        <title>High frequency of phylogenetically diverse reductive dehalogenase-homologous genes in deep subseafloor sedimentary metagenomes.</title>
        <authorList>
            <person name="Kawai M."/>
            <person name="Futagami T."/>
            <person name="Toyoda A."/>
            <person name="Takaki Y."/>
            <person name="Nishi S."/>
            <person name="Hori S."/>
            <person name="Arai W."/>
            <person name="Tsubouchi T."/>
            <person name="Morono Y."/>
            <person name="Uchiyama I."/>
            <person name="Ito T."/>
            <person name="Fujiyama A."/>
            <person name="Inagaki F."/>
            <person name="Takami H."/>
        </authorList>
    </citation>
    <scope>NUCLEOTIDE SEQUENCE</scope>
    <source>
        <strain evidence="1">Expedition CK06-06</strain>
    </source>
</reference>
<protein>
    <submittedName>
        <fullName evidence="1">Uncharacterized protein</fullName>
    </submittedName>
</protein>
<gene>
    <name evidence="1" type="ORF">S06H3_16008</name>
</gene>
<evidence type="ECO:0000313" key="1">
    <source>
        <dbReference type="EMBL" id="GAI14206.1"/>
    </source>
</evidence>
<dbReference type="AlphaFoldDB" id="X1M7Z5"/>